<feature type="transmembrane region" description="Helical" evidence="10">
    <location>
        <begin position="305"/>
        <end position="322"/>
    </location>
</feature>
<keyword evidence="7 10" id="KW-0256">Endoplasmic reticulum</keyword>
<dbReference type="EC" id="2.4.1.-" evidence="10"/>
<feature type="transmembrane region" description="Helical" evidence="10">
    <location>
        <begin position="104"/>
        <end position="130"/>
    </location>
</feature>
<evidence type="ECO:0000256" key="4">
    <source>
        <dbReference type="ARBA" id="ARBA00022676"/>
    </source>
</evidence>
<organism evidence="11 12">
    <name type="scientific">Mya arenaria</name>
    <name type="common">Soft-shell clam</name>
    <dbReference type="NCBI Taxonomy" id="6604"/>
    <lineage>
        <taxon>Eukaryota</taxon>
        <taxon>Metazoa</taxon>
        <taxon>Spiralia</taxon>
        <taxon>Lophotrochozoa</taxon>
        <taxon>Mollusca</taxon>
        <taxon>Bivalvia</taxon>
        <taxon>Autobranchia</taxon>
        <taxon>Heteroconchia</taxon>
        <taxon>Euheterodonta</taxon>
        <taxon>Imparidentia</taxon>
        <taxon>Neoheterodontei</taxon>
        <taxon>Myida</taxon>
        <taxon>Myoidea</taxon>
        <taxon>Myidae</taxon>
        <taxon>Mya</taxon>
    </lineage>
</organism>
<comment type="subcellular location">
    <subcellularLocation>
        <location evidence="1 10">Endoplasmic reticulum membrane</location>
        <topology evidence="1 10">Multi-pass membrane protein</topology>
    </subcellularLocation>
</comment>
<feature type="transmembrane region" description="Helical" evidence="10">
    <location>
        <begin position="358"/>
        <end position="375"/>
    </location>
</feature>
<evidence type="ECO:0000256" key="1">
    <source>
        <dbReference type="ARBA" id="ARBA00004477"/>
    </source>
</evidence>
<gene>
    <name evidence="11" type="ORF">MAR_023421</name>
</gene>
<keyword evidence="4 10" id="KW-0328">Glycosyltransferase</keyword>
<evidence type="ECO:0000256" key="8">
    <source>
        <dbReference type="ARBA" id="ARBA00022989"/>
    </source>
</evidence>
<keyword evidence="12" id="KW-1185">Reference proteome</keyword>
<proteinExistence type="inferred from homology"/>
<feature type="transmembrane region" description="Helical" evidence="10">
    <location>
        <begin position="150"/>
        <end position="172"/>
    </location>
</feature>
<accession>A0ABY7DPL2</accession>
<evidence type="ECO:0000313" key="12">
    <source>
        <dbReference type="Proteomes" id="UP001164746"/>
    </source>
</evidence>
<feature type="transmembrane region" description="Helical" evidence="10">
    <location>
        <begin position="284"/>
        <end position="298"/>
    </location>
</feature>
<name>A0ABY7DPL2_MYAAR</name>
<dbReference type="PANTHER" id="PTHR12413">
    <property type="entry name" value="DOLICHYL GLYCOSYLTRANSFERASE"/>
    <property type="match status" value="1"/>
</dbReference>
<keyword evidence="8 10" id="KW-1133">Transmembrane helix</keyword>
<feature type="transmembrane region" description="Helical" evidence="10">
    <location>
        <begin position="235"/>
        <end position="254"/>
    </location>
</feature>
<evidence type="ECO:0000256" key="5">
    <source>
        <dbReference type="ARBA" id="ARBA00022679"/>
    </source>
</evidence>
<dbReference type="Pfam" id="PF03155">
    <property type="entry name" value="Alg6_Alg8"/>
    <property type="match status" value="2"/>
</dbReference>
<evidence type="ECO:0000256" key="3">
    <source>
        <dbReference type="ARBA" id="ARBA00008715"/>
    </source>
</evidence>
<dbReference type="EMBL" id="CP111014">
    <property type="protein sequence ID" value="WAQ99048.1"/>
    <property type="molecule type" value="Genomic_DNA"/>
</dbReference>
<keyword evidence="5 10" id="KW-0808">Transferase</keyword>
<evidence type="ECO:0000256" key="2">
    <source>
        <dbReference type="ARBA" id="ARBA00004922"/>
    </source>
</evidence>
<keyword evidence="6 10" id="KW-0812">Transmembrane</keyword>
<evidence type="ECO:0000256" key="6">
    <source>
        <dbReference type="ARBA" id="ARBA00022692"/>
    </source>
</evidence>
<evidence type="ECO:0000256" key="9">
    <source>
        <dbReference type="ARBA" id="ARBA00023136"/>
    </source>
</evidence>
<dbReference type="PANTHER" id="PTHR12413:SF2">
    <property type="entry name" value="DOLICHYL PYROPHOSPHATE GLC1MAN9GLCNAC2 ALPHA-1,3-GLUCOSYLTRANSFERASE-RELATED"/>
    <property type="match status" value="1"/>
</dbReference>
<evidence type="ECO:0000256" key="10">
    <source>
        <dbReference type="RuleBase" id="RU363110"/>
    </source>
</evidence>
<protein>
    <recommendedName>
        <fullName evidence="10">Alpha-1,3-glucosyltransferase</fullName>
        <ecNumber evidence="10">2.4.1.-</ecNumber>
    </recommendedName>
</protein>
<comment type="similarity">
    <text evidence="3 10">Belongs to the ALG6/ALG8 glucosyltransferase family.</text>
</comment>
<dbReference type="InterPro" id="IPR004856">
    <property type="entry name" value="Glyco_trans_ALG6/ALG8"/>
</dbReference>
<feature type="transmembrane region" description="Helical" evidence="10">
    <location>
        <begin position="395"/>
        <end position="417"/>
    </location>
</feature>
<evidence type="ECO:0000256" key="7">
    <source>
        <dbReference type="ARBA" id="ARBA00022824"/>
    </source>
</evidence>
<evidence type="ECO:0000313" key="11">
    <source>
        <dbReference type="EMBL" id="WAQ99048.1"/>
    </source>
</evidence>
<comment type="pathway">
    <text evidence="2 10">Protein modification; protein glycosylation.</text>
</comment>
<reference evidence="11" key="1">
    <citation type="submission" date="2022-11" db="EMBL/GenBank/DDBJ databases">
        <title>Centuries of genome instability and evolution in soft-shell clam transmissible cancer (bioRxiv).</title>
        <authorList>
            <person name="Hart S.F.M."/>
            <person name="Yonemitsu M.A."/>
            <person name="Giersch R.M."/>
            <person name="Beal B.F."/>
            <person name="Arriagada G."/>
            <person name="Davis B.W."/>
            <person name="Ostrander E.A."/>
            <person name="Goff S.P."/>
            <person name="Metzger M.J."/>
        </authorList>
    </citation>
    <scope>NUCLEOTIDE SEQUENCE</scope>
    <source>
        <strain evidence="11">MELC-2E11</strain>
        <tissue evidence="11">Siphon/mantle</tissue>
    </source>
</reference>
<dbReference type="Proteomes" id="UP001164746">
    <property type="component" value="Chromosome 3"/>
</dbReference>
<keyword evidence="9 10" id="KW-0472">Membrane</keyword>
<sequence>MSRNGQDTSQWTLDYPPFFAWFEYALSQFAGWFDKEMLKVENVNYRSPATILFQQLTVILTDFVYIYAVKEIYQYFRSIQAKTADLENIFQSSSLVQADRHMSAAFWFALLLNLKHLYLYVAPAYFVYLLRCYVFQNKSDGSIDWQSLSIMRLLGLGGTVISVFTLSLGPFIMLRGLCHAYWAPNFWALYNVADKMASVAGTRLGFVPPGNQTVSMTGGLVREFDHTFLPSVSPLATLVLSGLSMMPSLLMLWARPRGPQSFVRALILCGFGSFMFGWHVHEKAILMIIIPMGLLILERKTDASLFLVMSTVGHYSLFPLLFTQCETPIKIGLLLLTTIYAFSSFSNMYKASGGPTRLPLLSFIETLYLLGLLPLEVYTSLVHPLIGLSQPLPFLPLLLTSVYTSVGVTYCWFRFYLNTYMEQEMSRSSKLEKID</sequence>
<feature type="transmembrane region" description="Helical" evidence="10">
    <location>
        <begin position="328"/>
        <end position="346"/>
    </location>
</feature>